<dbReference type="PANTHER" id="PTHR15910">
    <property type="entry name" value="ARCHAEMETZINCIN"/>
    <property type="match status" value="1"/>
</dbReference>
<dbReference type="InterPro" id="IPR012962">
    <property type="entry name" value="Pept_M54_archaemetzincn"/>
</dbReference>
<dbReference type="RefSeq" id="WP_341405070.1">
    <property type="nucleotide sequence ID" value="NZ_JBBUKT010000004.1"/>
</dbReference>
<sequence length="325" mass="36212">MRLSFSKVRIVPWVMPLLIAVAGVAVGEFKGFTKEQRDASVGPVSGLKPGLRRAFTDVGQFAAKKEPKPFDWLGAHEEPGQTFGQYVGSRPNLPGPVRKKLYVLPIGTFAKGVAPDLEKLKAYTAAYFHPMPVEMLPVVADAEVPAKVRENSLTKKKQWLSTDILDWLPGKLPGDAYAMLAVTMTDLYPEESWNFVFGQASYRERVGVFSFARYHPSWTFDPVDEGTEKLVLGRAAKVLTHEMGHMFGIRHCVHYECIMGGVNHLAEADAAPMHLCPVCLRKLYYAVRFDPASRYEGLAKFYRENGFKEEEKWAAVEAASIGAAR</sequence>
<dbReference type="EMBL" id="JBBUKT010000004">
    <property type="protein sequence ID" value="MEK7951466.1"/>
    <property type="molecule type" value="Genomic_DNA"/>
</dbReference>
<evidence type="ECO:0000313" key="7">
    <source>
        <dbReference type="EMBL" id="MEK7951466.1"/>
    </source>
</evidence>
<dbReference type="SUPFAM" id="SSF55486">
    <property type="entry name" value="Metalloproteases ('zincins'), catalytic domain"/>
    <property type="match status" value="1"/>
</dbReference>
<accession>A0ABU9AWC2</accession>
<dbReference type="PANTHER" id="PTHR15910:SF1">
    <property type="entry name" value="ARCHAEMETZINCIN-2"/>
    <property type="match status" value="1"/>
</dbReference>
<evidence type="ECO:0000256" key="6">
    <source>
        <dbReference type="ARBA" id="ARBA00023049"/>
    </source>
</evidence>
<keyword evidence="3" id="KW-0479">Metal-binding</keyword>
<proteinExistence type="predicted"/>
<name>A0ABU9AWC2_9BACT</name>
<evidence type="ECO:0000256" key="1">
    <source>
        <dbReference type="ARBA" id="ARBA00001947"/>
    </source>
</evidence>
<comment type="cofactor">
    <cofactor evidence="1">
        <name>Zn(2+)</name>
        <dbReference type="ChEBI" id="CHEBI:29105"/>
    </cofactor>
</comment>
<evidence type="ECO:0000256" key="4">
    <source>
        <dbReference type="ARBA" id="ARBA00022801"/>
    </source>
</evidence>
<dbReference type="Gene3D" id="3.40.390.10">
    <property type="entry name" value="Collagenase (Catalytic Domain)"/>
    <property type="match status" value="1"/>
</dbReference>
<keyword evidence="6" id="KW-0482">Metalloprotease</keyword>
<evidence type="ECO:0000313" key="8">
    <source>
        <dbReference type="Proteomes" id="UP001371305"/>
    </source>
</evidence>
<protein>
    <submittedName>
        <fullName evidence="7">Archaemetzincin</fullName>
    </submittedName>
</protein>
<dbReference type="Proteomes" id="UP001371305">
    <property type="component" value="Unassembled WGS sequence"/>
</dbReference>
<gene>
    <name evidence="7" type="ORF">WKV53_13195</name>
</gene>
<reference evidence="7 8" key="1">
    <citation type="submission" date="2024-04" db="EMBL/GenBank/DDBJ databases">
        <title>Luteolibacter sp. isolated from soil.</title>
        <authorList>
            <person name="An J."/>
        </authorList>
    </citation>
    <scope>NUCLEOTIDE SEQUENCE [LARGE SCALE GENOMIC DNA]</scope>
    <source>
        <strain evidence="7 8">Y139</strain>
    </source>
</reference>
<evidence type="ECO:0000256" key="2">
    <source>
        <dbReference type="ARBA" id="ARBA00022670"/>
    </source>
</evidence>
<keyword evidence="8" id="KW-1185">Reference proteome</keyword>
<keyword evidence="5" id="KW-0862">Zinc</keyword>
<keyword evidence="2" id="KW-0645">Protease</keyword>
<dbReference type="CDD" id="cd11375">
    <property type="entry name" value="Peptidase_M54"/>
    <property type="match status" value="1"/>
</dbReference>
<organism evidence="7 8">
    <name type="scientific">Luteolibacter soli</name>
    <dbReference type="NCBI Taxonomy" id="3135280"/>
    <lineage>
        <taxon>Bacteria</taxon>
        <taxon>Pseudomonadati</taxon>
        <taxon>Verrucomicrobiota</taxon>
        <taxon>Verrucomicrobiia</taxon>
        <taxon>Verrucomicrobiales</taxon>
        <taxon>Verrucomicrobiaceae</taxon>
        <taxon>Luteolibacter</taxon>
    </lineage>
</organism>
<comment type="caution">
    <text evidence="7">The sequence shown here is derived from an EMBL/GenBank/DDBJ whole genome shotgun (WGS) entry which is preliminary data.</text>
</comment>
<keyword evidence="4" id="KW-0378">Hydrolase</keyword>
<evidence type="ECO:0000256" key="5">
    <source>
        <dbReference type="ARBA" id="ARBA00022833"/>
    </source>
</evidence>
<dbReference type="InterPro" id="IPR024079">
    <property type="entry name" value="MetalloPept_cat_dom_sf"/>
</dbReference>
<dbReference type="Pfam" id="PF07998">
    <property type="entry name" value="Peptidase_M54"/>
    <property type="match status" value="1"/>
</dbReference>
<evidence type="ECO:0000256" key="3">
    <source>
        <dbReference type="ARBA" id="ARBA00022723"/>
    </source>
</evidence>